<organism evidence="3 4">
    <name type="scientific">Alligator mississippiensis</name>
    <name type="common">American alligator</name>
    <dbReference type="NCBI Taxonomy" id="8496"/>
    <lineage>
        <taxon>Eukaryota</taxon>
        <taxon>Metazoa</taxon>
        <taxon>Chordata</taxon>
        <taxon>Craniata</taxon>
        <taxon>Vertebrata</taxon>
        <taxon>Euteleostomi</taxon>
        <taxon>Archelosauria</taxon>
        <taxon>Archosauria</taxon>
        <taxon>Crocodylia</taxon>
        <taxon>Alligatoridae</taxon>
        <taxon>Alligatorinae</taxon>
        <taxon>Alligator</taxon>
    </lineage>
</organism>
<name>A0A151MUG5_ALLMI</name>
<sequence length="103" mass="11664">MKGKNTEMPLKHGLSYFSAVGQDTKKMEIENQSMVTEFSLSGFTVHLELQVHLLGVFLSIYVITVVGNLGMILLIRDNYISYCNEHHCLLHLHPGRHPEDPLS</sequence>
<keyword evidence="2" id="KW-1133">Transmembrane helix</keyword>
<evidence type="ECO:0000313" key="4">
    <source>
        <dbReference type="Proteomes" id="UP000050525"/>
    </source>
</evidence>
<keyword evidence="2" id="KW-0812">Transmembrane</keyword>
<dbReference type="SUPFAM" id="SSF81321">
    <property type="entry name" value="Family A G protein-coupled receptor-like"/>
    <property type="match status" value="1"/>
</dbReference>
<comment type="caution">
    <text evidence="3">The sequence shown here is derived from an EMBL/GenBank/DDBJ whole genome shotgun (WGS) entry which is preliminary data.</text>
</comment>
<protein>
    <recommendedName>
        <fullName evidence="5">G-protein coupled receptors family 1 profile domain-containing protein</fullName>
    </recommendedName>
</protein>
<dbReference type="AlphaFoldDB" id="A0A151MUG5"/>
<gene>
    <name evidence="3" type="ORF">Y1Q_0005119</name>
</gene>
<evidence type="ECO:0000256" key="1">
    <source>
        <dbReference type="ARBA" id="ARBA00002936"/>
    </source>
</evidence>
<reference evidence="3 4" key="1">
    <citation type="journal article" date="2012" name="Genome Biol.">
        <title>Sequencing three crocodilian genomes to illuminate the evolution of archosaurs and amniotes.</title>
        <authorList>
            <person name="St John J.A."/>
            <person name="Braun E.L."/>
            <person name="Isberg S.R."/>
            <person name="Miles L.G."/>
            <person name="Chong A.Y."/>
            <person name="Gongora J."/>
            <person name="Dalzell P."/>
            <person name="Moran C."/>
            <person name="Bed'hom B."/>
            <person name="Abzhanov A."/>
            <person name="Burgess S.C."/>
            <person name="Cooksey A.M."/>
            <person name="Castoe T.A."/>
            <person name="Crawford N.G."/>
            <person name="Densmore L.D."/>
            <person name="Drew J.C."/>
            <person name="Edwards S.V."/>
            <person name="Faircloth B.C."/>
            <person name="Fujita M.K."/>
            <person name="Greenwold M.J."/>
            <person name="Hoffmann F.G."/>
            <person name="Howard J.M."/>
            <person name="Iguchi T."/>
            <person name="Janes D.E."/>
            <person name="Khan S.Y."/>
            <person name="Kohno S."/>
            <person name="de Koning A.J."/>
            <person name="Lance S.L."/>
            <person name="McCarthy F.M."/>
            <person name="McCormack J.E."/>
            <person name="Merchant M.E."/>
            <person name="Peterson D.G."/>
            <person name="Pollock D.D."/>
            <person name="Pourmand N."/>
            <person name="Raney B.J."/>
            <person name="Roessler K.A."/>
            <person name="Sanford J.R."/>
            <person name="Sawyer R.H."/>
            <person name="Schmidt C.J."/>
            <person name="Triplett E.W."/>
            <person name="Tuberville T.D."/>
            <person name="Venegas-Anaya M."/>
            <person name="Howard J.T."/>
            <person name="Jarvis E.D."/>
            <person name="Guillette L.J.Jr."/>
            <person name="Glenn T.C."/>
            <person name="Green R.E."/>
            <person name="Ray D.A."/>
        </authorList>
    </citation>
    <scope>NUCLEOTIDE SEQUENCE [LARGE SCALE GENOMIC DNA]</scope>
    <source>
        <strain evidence="3">KSC_2009_1</strain>
    </source>
</reference>
<accession>A0A151MUG5</accession>
<feature type="transmembrane region" description="Helical" evidence="2">
    <location>
        <begin position="51"/>
        <end position="75"/>
    </location>
</feature>
<dbReference type="STRING" id="8496.A0A151MUG5"/>
<keyword evidence="4" id="KW-1185">Reference proteome</keyword>
<keyword evidence="2" id="KW-0472">Membrane</keyword>
<proteinExistence type="predicted"/>
<dbReference type="PANTHER" id="PTHR48018">
    <property type="entry name" value="OLFACTORY RECEPTOR"/>
    <property type="match status" value="1"/>
</dbReference>
<dbReference type="eggNOG" id="ENOG502RF3K">
    <property type="taxonomic scope" value="Eukaryota"/>
</dbReference>
<comment type="function">
    <text evidence="1">Odorant receptor.</text>
</comment>
<evidence type="ECO:0000256" key="2">
    <source>
        <dbReference type="SAM" id="Phobius"/>
    </source>
</evidence>
<evidence type="ECO:0008006" key="5">
    <source>
        <dbReference type="Google" id="ProtNLM"/>
    </source>
</evidence>
<dbReference type="EMBL" id="AKHW03005047">
    <property type="protein sequence ID" value="KYO28125.1"/>
    <property type="molecule type" value="Genomic_DNA"/>
</dbReference>
<dbReference type="Proteomes" id="UP000050525">
    <property type="component" value="Unassembled WGS sequence"/>
</dbReference>
<evidence type="ECO:0000313" key="3">
    <source>
        <dbReference type="EMBL" id="KYO28125.1"/>
    </source>
</evidence>